<reference evidence="9 10" key="1">
    <citation type="submission" date="2019-04" db="EMBL/GenBank/DDBJ databases">
        <title>Complete genome sequence of Agrobacterium tumefaciens CFBP5877.</title>
        <authorList>
            <person name="Huang Y.-Y."/>
            <person name="Chiang H.-Y."/>
            <person name="Chou L."/>
            <person name="Lai E.-M."/>
            <person name="Kuo C.-H."/>
        </authorList>
    </citation>
    <scope>NUCLEOTIDE SEQUENCE [LARGE SCALE GENOMIC DNA]</scope>
    <source>
        <strain evidence="9 10">CFBP5877</strain>
    </source>
</reference>
<gene>
    <name evidence="9" type="ORF">CFBP5877_22065</name>
</gene>
<dbReference type="PANTHER" id="PTHR43539">
    <property type="entry name" value="FLAVIN-BINDING MONOOXYGENASE-LIKE PROTEIN (AFU_ORTHOLOGUE AFUA_4G09220)"/>
    <property type="match status" value="1"/>
</dbReference>
<dbReference type="Gene3D" id="3.50.50.60">
    <property type="entry name" value="FAD/NAD(P)-binding domain"/>
    <property type="match status" value="1"/>
</dbReference>
<evidence type="ECO:0000256" key="2">
    <source>
        <dbReference type="ARBA" id="ARBA00004924"/>
    </source>
</evidence>
<dbReference type="PRINTS" id="PR00411">
    <property type="entry name" value="PNDRDTASEI"/>
</dbReference>
<keyword evidence="6" id="KW-0521">NADP</keyword>
<comment type="pathway">
    <text evidence="2">Siderophore biosynthesis.</text>
</comment>
<name>A0AAE6EHG0_AGRTU</name>
<sequence>MMKDRKTNAVSSNAVGLPALEARLAQELALLERPAKPWVPRMQLDGVEVLDVAVIGAGLCGLTALAALSFAGIDNIRSVDKAPSGREGPWVTSARMETLRTRKELAGPALGVPSLTFRAWFEAQFGVRAYDDMDLIPRELWMAYMVWYRTVLALPVTNETALVSLVLREDGLLELVLKGPEGPAKVLARRVILATGLDGLGAPRLPDVAKTVPARFVRHSGDVFDVSALRGRRVAVVGAGASAMDNAAAALEAGAARVDLFIRRTDIPRVEKFGGIASLGMTHGYIGLPEADRWAFMVEAERTQIPPPRHSVLRVSRHDNAFFHLASPVLSLTEVDDAVEIETPKGRYPADLIIFATGFDVDFARRPEFTALSDRVLLWRDAYQPPAGQSNDVLGSYPYLGPAFEFLPKPDLSAAEAETISRIHCFAYPAVPSHGKITSGIPAVSQGAERLAQGIARSLFVEDRARHYHTFMNHDAAEITGDEWRDADAQDKTKEHANG</sequence>
<evidence type="ECO:0000313" key="9">
    <source>
        <dbReference type="EMBL" id="QCL81770.1"/>
    </source>
</evidence>
<evidence type="ECO:0000313" key="10">
    <source>
        <dbReference type="Proteomes" id="UP000298579"/>
    </source>
</evidence>
<dbReference type="Proteomes" id="UP000298579">
    <property type="component" value="Chromosome linear"/>
</dbReference>
<dbReference type="SUPFAM" id="SSF51905">
    <property type="entry name" value="FAD/NAD(P)-binding domain"/>
    <property type="match status" value="1"/>
</dbReference>
<evidence type="ECO:0000256" key="6">
    <source>
        <dbReference type="ARBA" id="ARBA00022857"/>
    </source>
</evidence>
<dbReference type="InterPro" id="IPR050982">
    <property type="entry name" value="Auxin_biosynth/cation_transpt"/>
</dbReference>
<dbReference type="AlphaFoldDB" id="A0AAE6EHG0"/>
<dbReference type="GO" id="GO:0004497">
    <property type="term" value="F:monooxygenase activity"/>
    <property type="evidence" value="ECO:0007669"/>
    <property type="project" value="TreeGrafter"/>
</dbReference>
<evidence type="ECO:0000256" key="1">
    <source>
        <dbReference type="ARBA" id="ARBA00001974"/>
    </source>
</evidence>
<proteinExistence type="inferred from homology"/>
<protein>
    <submittedName>
        <fullName evidence="9">NAD(P)/FAD-dependent oxidoreductase</fullName>
    </submittedName>
</protein>
<evidence type="ECO:0000256" key="7">
    <source>
        <dbReference type="ARBA" id="ARBA00023002"/>
    </source>
</evidence>
<feature type="transmembrane region" description="Helical" evidence="8">
    <location>
        <begin position="49"/>
        <end position="71"/>
    </location>
</feature>
<evidence type="ECO:0000256" key="5">
    <source>
        <dbReference type="ARBA" id="ARBA00022827"/>
    </source>
</evidence>
<comment type="cofactor">
    <cofactor evidence="1">
        <name>FAD</name>
        <dbReference type="ChEBI" id="CHEBI:57692"/>
    </cofactor>
</comment>
<evidence type="ECO:0000256" key="4">
    <source>
        <dbReference type="ARBA" id="ARBA00022630"/>
    </source>
</evidence>
<keyword evidence="8" id="KW-1133">Transmembrane helix</keyword>
<dbReference type="GO" id="GO:0050660">
    <property type="term" value="F:flavin adenine dinucleotide binding"/>
    <property type="evidence" value="ECO:0007669"/>
    <property type="project" value="TreeGrafter"/>
</dbReference>
<keyword evidence="4" id="KW-0285">Flavoprotein</keyword>
<keyword evidence="8" id="KW-0812">Transmembrane</keyword>
<dbReference type="EMBL" id="CP039898">
    <property type="protein sequence ID" value="QCL81770.1"/>
    <property type="molecule type" value="Genomic_DNA"/>
</dbReference>
<dbReference type="PRINTS" id="PR00368">
    <property type="entry name" value="FADPNR"/>
</dbReference>
<keyword evidence="8" id="KW-0472">Membrane</keyword>
<dbReference type="PANTHER" id="PTHR43539:SF91">
    <property type="entry name" value="FAD-DEPENDENT URATE HYDROXYLASE"/>
    <property type="match status" value="1"/>
</dbReference>
<accession>A0AAE6EHG0</accession>
<evidence type="ECO:0000256" key="3">
    <source>
        <dbReference type="ARBA" id="ARBA00007588"/>
    </source>
</evidence>
<dbReference type="InterPro" id="IPR025700">
    <property type="entry name" value="Lys/Orn_oxygenase"/>
</dbReference>
<keyword evidence="5" id="KW-0274">FAD</keyword>
<keyword evidence="7" id="KW-0560">Oxidoreductase</keyword>
<organism evidence="9 10">
    <name type="scientific">Agrobacterium tumefaciens</name>
    <dbReference type="NCBI Taxonomy" id="358"/>
    <lineage>
        <taxon>Bacteria</taxon>
        <taxon>Pseudomonadati</taxon>
        <taxon>Pseudomonadota</taxon>
        <taxon>Alphaproteobacteria</taxon>
        <taxon>Hyphomicrobiales</taxon>
        <taxon>Rhizobiaceae</taxon>
        <taxon>Rhizobium/Agrobacterium group</taxon>
        <taxon>Agrobacterium</taxon>
        <taxon>Agrobacterium tumefaciens complex</taxon>
    </lineage>
</organism>
<dbReference type="Pfam" id="PF13434">
    <property type="entry name" value="Lys_Orn_oxgnase"/>
    <property type="match status" value="1"/>
</dbReference>
<comment type="similarity">
    <text evidence="3">Belongs to the lysine N(6)-hydroxylase/L-ornithine N(5)-oxygenase family.</text>
</comment>
<evidence type="ECO:0000256" key="8">
    <source>
        <dbReference type="SAM" id="Phobius"/>
    </source>
</evidence>
<dbReference type="InterPro" id="IPR036188">
    <property type="entry name" value="FAD/NAD-bd_sf"/>
</dbReference>